<comment type="function">
    <text evidence="1">Peptide chain release factor 1 directs the termination of translation in response to the peptide chain termination codons UAG and UAA.</text>
</comment>
<reference evidence="8" key="1">
    <citation type="submission" date="2015-01" db="EMBL/GenBank/DDBJ databases">
        <authorList>
            <person name="Manzano-Marin A."/>
            <person name="Manzano-Marin A."/>
        </authorList>
    </citation>
    <scope>NUCLEOTIDE SEQUENCE [LARGE SCALE GENOMIC DNA]</scope>
    <source>
        <strain evidence="8">obscurior</strain>
    </source>
</reference>
<evidence type="ECO:0000256" key="4">
    <source>
        <dbReference type="ARBA" id="ARBA00022917"/>
    </source>
</evidence>
<sequence>MFSKLEMLKKRYKEIEISFSNPDVMCDSKKIQILSKEYAKLNKIMLCFQSWNQCQKDIVDAKKMLFDSELRDSVVEILEEFYENRKILEEKLCFFLSLRNSKVKYGCFLEIRAASGGKEAALFANTLFRMYSRFSYIRGWKIEMLSNTCGEGGGYKEVVARISDKGSYDLLQFESGGHRVQRIPDTESQGRIHSSSCTVAVIPEIPCKLAKKIHLNDLRVDTFRSSGAGGQHVNTTDSAIRITHLPTGIVVECQDERSQHKNKAKALSMLSSKLYAKEKNRIKREESIKRKNLIGTGDRSDRIRTYNFPKKRITDHRLGLTLYCLEKIIEGKLETLIYPMIQKKKFG</sequence>
<evidence type="ECO:0000256" key="2">
    <source>
        <dbReference type="ARBA" id="ARBA00010835"/>
    </source>
</evidence>
<keyword evidence="3" id="KW-0488">Methylation</keyword>
<dbReference type="PANTHER" id="PTHR43804">
    <property type="entry name" value="LD18447P"/>
    <property type="match status" value="1"/>
</dbReference>
<dbReference type="STRING" id="1594731.WEOB_299"/>
<dbReference type="FunFam" id="3.30.160.20:FF:000004">
    <property type="entry name" value="Peptide chain release factor 1"/>
    <property type="match status" value="1"/>
</dbReference>
<dbReference type="EMBL" id="LN774881">
    <property type="protein sequence ID" value="CEN32235.1"/>
    <property type="molecule type" value="Genomic_DNA"/>
</dbReference>
<dbReference type="AlphaFoldDB" id="A0A0H5BWW4"/>
<name>A0A0H5BWW4_9ENTR</name>
<dbReference type="SUPFAM" id="SSF75620">
    <property type="entry name" value="Release factor"/>
    <property type="match status" value="1"/>
</dbReference>
<dbReference type="InterPro" id="IPR045853">
    <property type="entry name" value="Pep_chain_release_fac_I_sf"/>
</dbReference>
<dbReference type="GO" id="GO:0016149">
    <property type="term" value="F:translation release factor activity, codon specific"/>
    <property type="evidence" value="ECO:0007669"/>
    <property type="project" value="InterPro"/>
</dbReference>
<dbReference type="PATRIC" id="fig|1594731.3.peg.276"/>
<keyword evidence="4" id="KW-0648">Protein biosynthesis</keyword>
<evidence type="ECO:0000259" key="6">
    <source>
        <dbReference type="PROSITE" id="PS00745"/>
    </source>
</evidence>
<dbReference type="GO" id="GO:0005737">
    <property type="term" value="C:cytoplasm"/>
    <property type="evidence" value="ECO:0007669"/>
    <property type="project" value="UniProtKB-ARBA"/>
</dbReference>
<accession>A0A0H5BWW4</accession>
<dbReference type="InterPro" id="IPR004373">
    <property type="entry name" value="RF-1"/>
</dbReference>
<dbReference type="Proteomes" id="UP000242753">
    <property type="component" value="Chromosome I"/>
</dbReference>
<dbReference type="SMART" id="SM00937">
    <property type="entry name" value="PCRF"/>
    <property type="match status" value="1"/>
</dbReference>
<evidence type="ECO:0000313" key="8">
    <source>
        <dbReference type="Proteomes" id="UP000242753"/>
    </source>
</evidence>
<dbReference type="Pfam" id="PF03462">
    <property type="entry name" value="PCRF"/>
    <property type="match status" value="1"/>
</dbReference>
<protein>
    <recommendedName>
        <fullName evidence="5">Peptide chain release factor 1</fullName>
    </recommendedName>
</protein>
<dbReference type="NCBIfam" id="TIGR00019">
    <property type="entry name" value="prfA"/>
    <property type="match status" value="1"/>
</dbReference>
<dbReference type="InterPro" id="IPR050057">
    <property type="entry name" value="Prokaryotic/Mito_RF"/>
</dbReference>
<feature type="domain" description="Prokaryotic-type class I peptide chain release factors" evidence="6">
    <location>
        <begin position="224"/>
        <end position="240"/>
    </location>
</feature>
<evidence type="ECO:0000313" key="7">
    <source>
        <dbReference type="EMBL" id="CEN32235.1"/>
    </source>
</evidence>
<dbReference type="InterPro" id="IPR000352">
    <property type="entry name" value="Pep_chain_release_fac_I"/>
</dbReference>
<keyword evidence="8" id="KW-1185">Reference proteome</keyword>
<dbReference type="PANTHER" id="PTHR43804:SF7">
    <property type="entry name" value="LD18447P"/>
    <property type="match status" value="1"/>
</dbReference>
<evidence type="ECO:0000256" key="3">
    <source>
        <dbReference type="ARBA" id="ARBA00022481"/>
    </source>
</evidence>
<dbReference type="Gene3D" id="3.30.160.20">
    <property type="match status" value="1"/>
</dbReference>
<proteinExistence type="inferred from homology"/>
<dbReference type="KEGG" id="wca:WEOB_299"/>
<dbReference type="PROSITE" id="PS00745">
    <property type="entry name" value="RF_PROK_I"/>
    <property type="match status" value="1"/>
</dbReference>
<gene>
    <name evidence="7" type="primary">prfA</name>
    <name evidence="7" type="ORF">WEOB_299</name>
</gene>
<evidence type="ECO:0000256" key="1">
    <source>
        <dbReference type="ARBA" id="ARBA00002986"/>
    </source>
</evidence>
<dbReference type="Pfam" id="PF00472">
    <property type="entry name" value="RF-1"/>
    <property type="match status" value="1"/>
</dbReference>
<dbReference type="Gene3D" id="3.30.70.1660">
    <property type="match status" value="1"/>
</dbReference>
<dbReference type="NCBIfam" id="NF001859">
    <property type="entry name" value="PRK00591.1"/>
    <property type="match status" value="1"/>
</dbReference>
<dbReference type="InterPro" id="IPR005139">
    <property type="entry name" value="PCRF"/>
</dbReference>
<dbReference type="Gene3D" id="6.10.140.1950">
    <property type="match status" value="1"/>
</dbReference>
<organism evidence="7 8">
    <name type="scientific">Candidatus Westeberhardia cardiocondylae</name>
    <dbReference type="NCBI Taxonomy" id="1594731"/>
    <lineage>
        <taxon>Bacteria</taxon>
        <taxon>Pseudomonadati</taxon>
        <taxon>Pseudomonadota</taxon>
        <taxon>Gammaproteobacteria</taxon>
        <taxon>Enterobacterales</taxon>
        <taxon>Enterobacteriaceae</taxon>
        <taxon>ant endosymbionts</taxon>
        <taxon>Candidatus Westeberhardia</taxon>
    </lineage>
</organism>
<evidence type="ECO:0000256" key="5">
    <source>
        <dbReference type="NCBIfam" id="TIGR00019"/>
    </source>
</evidence>
<comment type="similarity">
    <text evidence="2">Belongs to the prokaryotic/mitochondrial release factor family.</text>
</comment>